<evidence type="ECO:0000313" key="2">
    <source>
        <dbReference type="Proteomes" id="UP000708208"/>
    </source>
</evidence>
<reference evidence="1" key="1">
    <citation type="submission" date="2021-06" db="EMBL/GenBank/DDBJ databases">
        <authorList>
            <person name="Hodson N. C."/>
            <person name="Mongue J. A."/>
            <person name="Jaron S. K."/>
        </authorList>
    </citation>
    <scope>NUCLEOTIDE SEQUENCE</scope>
</reference>
<feature type="non-terminal residue" evidence="1">
    <location>
        <position position="1"/>
    </location>
</feature>
<comment type="caution">
    <text evidence="1">The sequence shown here is derived from an EMBL/GenBank/DDBJ whole genome shotgun (WGS) entry which is preliminary data.</text>
</comment>
<proteinExistence type="predicted"/>
<gene>
    <name evidence="1" type="ORF">AFUS01_LOCUS24746</name>
</gene>
<protein>
    <submittedName>
        <fullName evidence="1">Uncharacterized protein</fullName>
    </submittedName>
</protein>
<evidence type="ECO:0000313" key="1">
    <source>
        <dbReference type="EMBL" id="CAG7786164.1"/>
    </source>
</evidence>
<sequence length="42" mass="5003">TIFKAPKYLAFLTLLIFFKHFQVQKSFSDDLCLVPHCLPFER</sequence>
<dbReference type="Proteomes" id="UP000708208">
    <property type="component" value="Unassembled WGS sequence"/>
</dbReference>
<name>A0A8J2PHM8_9HEXA</name>
<keyword evidence="2" id="KW-1185">Reference proteome</keyword>
<accession>A0A8J2PHM8</accession>
<dbReference type="EMBL" id="CAJVCH010311839">
    <property type="protein sequence ID" value="CAG7786164.1"/>
    <property type="molecule type" value="Genomic_DNA"/>
</dbReference>
<dbReference type="AlphaFoldDB" id="A0A8J2PHM8"/>
<organism evidence="1 2">
    <name type="scientific">Allacma fusca</name>
    <dbReference type="NCBI Taxonomy" id="39272"/>
    <lineage>
        <taxon>Eukaryota</taxon>
        <taxon>Metazoa</taxon>
        <taxon>Ecdysozoa</taxon>
        <taxon>Arthropoda</taxon>
        <taxon>Hexapoda</taxon>
        <taxon>Collembola</taxon>
        <taxon>Symphypleona</taxon>
        <taxon>Sminthuridae</taxon>
        <taxon>Allacma</taxon>
    </lineage>
</organism>